<evidence type="ECO:0000259" key="3">
    <source>
        <dbReference type="PROSITE" id="PS51203"/>
    </source>
</evidence>
<keyword evidence="2" id="KW-0963">Cytoplasm</keyword>
<sequence>MSTEEDEKGLVPVNNGLVLENYRWTQNHKDVSITIPLESNTRTKDIEIIFNPTTLNVKIKGKEIINGELFSVIKSENSTWLIDDGELVIELDKKKFDEWWDCALKGEPKIDLSKIVTGKGSLDDLDQETRMTIDKMLYDQKKKEEQGFYKH</sequence>
<proteinExistence type="predicted"/>
<dbReference type="PANTHER" id="PTHR12356:SF3">
    <property type="entry name" value="NUCLEAR MIGRATION PROTEIN NUDC"/>
    <property type="match status" value="1"/>
</dbReference>
<dbReference type="GO" id="GO:0005737">
    <property type="term" value="C:cytoplasm"/>
    <property type="evidence" value="ECO:0007669"/>
    <property type="project" value="UniProtKB-SubCell"/>
</dbReference>
<dbReference type="SUPFAM" id="SSF49764">
    <property type="entry name" value="HSP20-like chaperones"/>
    <property type="match status" value="1"/>
</dbReference>
<protein>
    <recommendedName>
        <fullName evidence="3">CS domain-containing protein</fullName>
    </recommendedName>
</protein>
<dbReference type="AlphaFoldDB" id="A0A6C0E168"/>
<dbReference type="PANTHER" id="PTHR12356">
    <property type="entry name" value="NUCLEAR MOVEMENT PROTEIN NUDC"/>
    <property type="match status" value="1"/>
</dbReference>
<name>A0A6C0E168_9ZZZZ</name>
<dbReference type="PROSITE" id="PS51203">
    <property type="entry name" value="CS"/>
    <property type="match status" value="1"/>
</dbReference>
<evidence type="ECO:0000256" key="1">
    <source>
        <dbReference type="ARBA" id="ARBA00004496"/>
    </source>
</evidence>
<dbReference type="GO" id="GO:0051082">
    <property type="term" value="F:unfolded protein binding"/>
    <property type="evidence" value="ECO:0007669"/>
    <property type="project" value="TreeGrafter"/>
</dbReference>
<accession>A0A6C0E168</accession>
<evidence type="ECO:0000256" key="2">
    <source>
        <dbReference type="ARBA" id="ARBA00022490"/>
    </source>
</evidence>
<dbReference type="Gene3D" id="2.60.40.790">
    <property type="match status" value="1"/>
</dbReference>
<evidence type="ECO:0000313" key="4">
    <source>
        <dbReference type="EMBL" id="QHT22498.1"/>
    </source>
</evidence>
<dbReference type="FunFam" id="2.60.40.790:FF:000001">
    <property type="entry name" value="Nuclear migration protein nudC"/>
    <property type="match status" value="1"/>
</dbReference>
<dbReference type="InterPro" id="IPR037898">
    <property type="entry name" value="NudC_fam"/>
</dbReference>
<reference evidence="4" key="1">
    <citation type="journal article" date="2020" name="Nature">
        <title>Giant virus diversity and host interactions through global metagenomics.</title>
        <authorList>
            <person name="Schulz F."/>
            <person name="Roux S."/>
            <person name="Paez-Espino D."/>
            <person name="Jungbluth S."/>
            <person name="Walsh D.A."/>
            <person name="Denef V.J."/>
            <person name="McMahon K.D."/>
            <person name="Konstantinidis K.T."/>
            <person name="Eloe-Fadrosh E.A."/>
            <person name="Kyrpides N.C."/>
            <person name="Woyke T."/>
        </authorList>
    </citation>
    <scope>NUCLEOTIDE SEQUENCE</scope>
    <source>
        <strain evidence="4">GVMAG-M-3300023179-111</strain>
    </source>
</reference>
<organism evidence="4">
    <name type="scientific">viral metagenome</name>
    <dbReference type="NCBI Taxonomy" id="1070528"/>
    <lineage>
        <taxon>unclassified sequences</taxon>
        <taxon>metagenomes</taxon>
        <taxon>organismal metagenomes</taxon>
    </lineage>
</organism>
<dbReference type="Pfam" id="PF04969">
    <property type="entry name" value="CS"/>
    <property type="match status" value="1"/>
</dbReference>
<comment type="subcellular location">
    <subcellularLocation>
        <location evidence="1">Cytoplasm</location>
    </subcellularLocation>
</comment>
<feature type="domain" description="CS" evidence="3">
    <location>
        <begin position="17"/>
        <end position="104"/>
    </location>
</feature>
<dbReference type="EMBL" id="MN739710">
    <property type="protein sequence ID" value="QHT22498.1"/>
    <property type="molecule type" value="Genomic_DNA"/>
</dbReference>
<dbReference type="InterPro" id="IPR007052">
    <property type="entry name" value="CS_dom"/>
</dbReference>
<dbReference type="CDD" id="cd06467">
    <property type="entry name" value="p23_NUDC_like"/>
    <property type="match status" value="1"/>
</dbReference>
<dbReference type="GO" id="GO:0006457">
    <property type="term" value="P:protein folding"/>
    <property type="evidence" value="ECO:0007669"/>
    <property type="project" value="TreeGrafter"/>
</dbReference>
<dbReference type="InterPro" id="IPR008978">
    <property type="entry name" value="HSP20-like_chaperone"/>
</dbReference>